<feature type="transmembrane region" description="Helical" evidence="1">
    <location>
        <begin position="12"/>
        <end position="31"/>
    </location>
</feature>
<protein>
    <submittedName>
        <fullName evidence="2">Uncharacterized protein MANES_13G078600</fullName>
    </submittedName>
</protein>
<accession>A0A2P2MGI2</accession>
<keyword evidence="1" id="KW-0812">Transmembrane</keyword>
<keyword evidence="1" id="KW-0472">Membrane</keyword>
<keyword evidence="1" id="KW-1133">Transmembrane helix</keyword>
<evidence type="ECO:0000256" key="1">
    <source>
        <dbReference type="SAM" id="Phobius"/>
    </source>
</evidence>
<evidence type="ECO:0000313" key="2">
    <source>
        <dbReference type="EMBL" id="MBX29348.1"/>
    </source>
</evidence>
<dbReference type="AlphaFoldDB" id="A0A2P2MGI2"/>
<sequence>MGKRIKSRSLDLSILLLPFVTSLFSQFHFVISLRDM</sequence>
<proteinExistence type="predicted"/>
<dbReference type="EMBL" id="GGEC01048864">
    <property type="protein sequence ID" value="MBX29348.1"/>
    <property type="molecule type" value="Transcribed_RNA"/>
</dbReference>
<name>A0A2P2MGI2_RHIMU</name>
<reference evidence="2" key="1">
    <citation type="submission" date="2018-02" db="EMBL/GenBank/DDBJ databases">
        <title>Rhizophora mucronata_Transcriptome.</title>
        <authorList>
            <person name="Meera S.P."/>
            <person name="Sreeshan A."/>
            <person name="Augustine A."/>
        </authorList>
    </citation>
    <scope>NUCLEOTIDE SEQUENCE</scope>
    <source>
        <tissue evidence="2">Leaf</tissue>
    </source>
</reference>
<organism evidence="2">
    <name type="scientific">Rhizophora mucronata</name>
    <name type="common">Asiatic mangrove</name>
    <dbReference type="NCBI Taxonomy" id="61149"/>
    <lineage>
        <taxon>Eukaryota</taxon>
        <taxon>Viridiplantae</taxon>
        <taxon>Streptophyta</taxon>
        <taxon>Embryophyta</taxon>
        <taxon>Tracheophyta</taxon>
        <taxon>Spermatophyta</taxon>
        <taxon>Magnoliopsida</taxon>
        <taxon>eudicotyledons</taxon>
        <taxon>Gunneridae</taxon>
        <taxon>Pentapetalae</taxon>
        <taxon>rosids</taxon>
        <taxon>fabids</taxon>
        <taxon>Malpighiales</taxon>
        <taxon>Rhizophoraceae</taxon>
        <taxon>Rhizophora</taxon>
    </lineage>
</organism>